<protein>
    <submittedName>
        <fullName evidence="1">Uncharacterized protein</fullName>
    </submittedName>
</protein>
<dbReference type="Proteomes" id="UP001232245">
    <property type="component" value="Unassembled WGS sequence"/>
</dbReference>
<accession>A0ABT9Z810</accession>
<reference evidence="1 2" key="1">
    <citation type="submission" date="2023-07" db="EMBL/GenBank/DDBJ databases">
        <title>Genomic Encyclopedia of Type Strains, Phase IV (KMG-IV): sequencing the most valuable type-strain genomes for metagenomic binning, comparative biology and taxonomic classification.</title>
        <authorList>
            <person name="Goeker M."/>
        </authorList>
    </citation>
    <scope>NUCLEOTIDE SEQUENCE [LARGE SCALE GENOMIC DNA]</scope>
    <source>
        <strain evidence="1 2">DSM 17723</strain>
    </source>
</reference>
<sequence>MSYSLSGASESKENGLPFIYRLHIKSGGWEEVFQEGSLTVYSKDGKKINVIAETDYVSISINKD</sequence>
<dbReference type="EMBL" id="JAUSTZ010000020">
    <property type="protein sequence ID" value="MDQ0228398.1"/>
    <property type="molecule type" value="Genomic_DNA"/>
</dbReference>
<proteinExistence type="predicted"/>
<organism evidence="1 2">
    <name type="scientific">Metabacillus niabensis</name>
    <dbReference type="NCBI Taxonomy" id="324854"/>
    <lineage>
        <taxon>Bacteria</taxon>
        <taxon>Bacillati</taxon>
        <taxon>Bacillota</taxon>
        <taxon>Bacilli</taxon>
        <taxon>Bacillales</taxon>
        <taxon>Bacillaceae</taxon>
        <taxon>Metabacillus</taxon>
    </lineage>
</organism>
<evidence type="ECO:0000313" key="1">
    <source>
        <dbReference type="EMBL" id="MDQ0228398.1"/>
    </source>
</evidence>
<evidence type="ECO:0000313" key="2">
    <source>
        <dbReference type="Proteomes" id="UP001232245"/>
    </source>
</evidence>
<gene>
    <name evidence="1" type="ORF">J2S02_004780</name>
</gene>
<keyword evidence="2" id="KW-1185">Reference proteome</keyword>
<name>A0ABT9Z810_9BACI</name>
<comment type="caution">
    <text evidence="1">The sequence shown here is derived from an EMBL/GenBank/DDBJ whole genome shotgun (WGS) entry which is preliminary data.</text>
</comment>
<dbReference type="RefSeq" id="WP_174879766.1">
    <property type="nucleotide sequence ID" value="NZ_CADEPK010000055.1"/>
</dbReference>